<gene>
    <name evidence="1" type="ORF">H9J30_11930</name>
</gene>
<dbReference type="Proteomes" id="UP000829384">
    <property type="component" value="Unassembled WGS sequence"/>
</dbReference>
<dbReference type="Pfam" id="PF24175">
    <property type="entry name" value="SU10_adaptor"/>
    <property type="match status" value="1"/>
</dbReference>
<accession>A0ABS9QY49</accession>
<comment type="caution">
    <text evidence="1">The sequence shown here is derived from an EMBL/GenBank/DDBJ whole genome shotgun (WGS) entry which is preliminary data.</text>
</comment>
<evidence type="ECO:0000313" key="1">
    <source>
        <dbReference type="EMBL" id="MCG9964620.1"/>
    </source>
</evidence>
<dbReference type="EMBL" id="JACSDI010000007">
    <property type="protein sequence ID" value="MCG9964620.1"/>
    <property type="molecule type" value="Genomic_DNA"/>
</dbReference>
<proteinExistence type="predicted"/>
<name>A0ABS9QY49_9GAMM</name>
<dbReference type="InterPro" id="IPR056209">
    <property type="entry name" value="SU10_adaptor"/>
</dbReference>
<keyword evidence="2" id="KW-1185">Reference proteome</keyword>
<reference evidence="1 2" key="1">
    <citation type="submission" date="2020-08" db="EMBL/GenBank/DDBJ databases">
        <title>Whole genome sequence of Shewanella sp strain PS-2.</title>
        <authorList>
            <person name="Das S.K."/>
        </authorList>
    </citation>
    <scope>NUCLEOTIDE SEQUENCE [LARGE SCALE GENOMIC DNA]</scope>
    <source>
        <strain evidence="1 2">PS-2</strain>
    </source>
</reference>
<sequence>MNFLELCVRVREESGVSGTGPASTVNQVGVLAKIVGWVRDANNDIEKLKSEWRFLWRRALTVLVVGKQSYSPLELNVSELKSMQRIRVGDTILREIDWNEWVECYELQTGQGLPQVFAIAPDNRFYFYPAPDTAYSVTIDYFSKPARLVNDADVPQMPEEHHDCIVQKALMFYAHFEEDQALYQLAAMRYEEKLSQLCSDQLPRMGFARGPF</sequence>
<organism evidence="1 2">
    <name type="scientific">Shewanella cutis</name>
    <dbReference type="NCBI Taxonomy" id="2766780"/>
    <lineage>
        <taxon>Bacteria</taxon>
        <taxon>Pseudomonadati</taxon>
        <taxon>Pseudomonadota</taxon>
        <taxon>Gammaproteobacteria</taxon>
        <taxon>Alteromonadales</taxon>
        <taxon>Shewanellaceae</taxon>
        <taxon>Shewanella</taxon>
    </lineage>
</organism>
<dbReference type="RefSeq" id="WP_240131238.1">
    <property type="nucleotide sequence ID" value="NZ_JACSDI010000007.1"/>
</dbReference>
<protein>
    <submittedName>
        <fullName evidence="1">Uncharacterized protein</fullName>
    </submittedName>
</protein>
<evidence type="ECO:0000313" key="2">
    <source>
        <dbReference type="Proteomes" id="UP000829384"/>
    </source>
</evidence>